<dbReference type="Proteomes" id="UP000826709">
    <property type="component" value="Chromosome"/>
</dbReference>
<dbReference type="OrthoDB" id="112420at2157"/>
<evidence type="ECO:0000313" key="2">
    <source>
        <dbReference type="EMBL" id="QYZ78731.1"/>
    </source>
</evidence>
<name>A0A8G1A1J0_9EURY</name>
<dbReference type="RefSeq" id="WP_220682490.1">
    <property type="nucleotide sequence ID" value="NZ_CP037968.1"/>
</dbReference>
<gene>
    <name evidence="2" type="ORF">E2N92_04450</name>
</gene>
<dbReference type="AlphaFoldDB" id="A0A8G1A1J0"/>
<evidence type="ECO:0000256" key="1">
    <source>
        <dbReference type="SAM" id="MobiDB-lite"/>
    </source>
</evidence>
<evidence type="ECO:0000313" key="3">
    <source>
        <dbReference type="Proteomes" id="UP000826709"/>
    </source>
</evidence>
<organism evidence="2 3">
    <name type="scientific">Methanofollis formosanus</name>
    <dbReference type="NCBI Taxonomy" id="299308"/>
    <lineage>
        <taxon>Archaea</taxon>
        <taxon>Methanobacteriati</taxon>
        <taxon>Methanobacteriota</taxon>
        <taxon>Stenosarchaea group</taxon>
        <taxon>Methanomicrobia</taxon>
        <taxon>Methanomicrobiales</taxon>
        <taxon>Methanomicrobiaceae</taxon>
        <taxon>Methanofollis</taxon>
    </lineage>
</organism>
<dbReference type="KEGG" id="mfk:E2N92_04450"/>
<reference evidence="2" key="1">
    <citation type="journal article" date="2005" name="Int. J. Syst. Evol. Microbiol.">
        <title>Methanofollis formosanus sp. nov., isolated from a fish pond.</title>
        <authorList>
            <person name="Wu S.Y."/>
            <person name="Chen S.C."/>
            <person name="Lai M.C."/>
        </authorList>
    </citation>
    <scope>NUCLEOTIDE SEQUENCE</scope>
    <source>
        <strain evidence="2">ML15</strain>
    </source>
</reference>
<reference evidence="2" key="2">
    <citation type="submission" date="2019-03" db="EMBL/GenBank/DDBJ databases">
        <authorList>
            <person name="Chen S.-C."/>
            <person name="Wu S.-Y."/>
            <person name="Lai M.-C."/>
        </authorList>
    </citation>
    <scope>NUCLEOTIDE SEQUENCE</scope>
    <source>
        <strain evidence="2">ML15</strain>
    </source>
</reference>
<dbReference type="EMBL" id="CP037968">
    <property type="protein sequence ID" value="QYZ78731.1"/>
    <property type="molecule type" value="Genomic_DNA"/>
</dbReference>
<proteinExistence type="predicted"/>
<protein>
    <submittedName>
        <fullName evidence="2">Uncharacterized protein</fullName>
    </submittedName>
</protein>
<accession>A0A8G1A1J0</accession>
<feature type="compositionally biased region" description="Basic and acidic residues" evidence="1">
    <location>
        <begin position="94"/>
        <end position="113"/>
    </location>
</feature>
<sequence length="155" mass="16845">MLFRCGKPVCARYGGLAGTAALGRIEAGDEVARGEYYPCSLSDLDAVLPSNVAWLTGPLTAGREASTTVRAVRVGGRTTAARVRTVRTYDAGEEAARRPERENPDPSSHTRKEVLNPAAIQALRHIEDDFQKDVSVLLKGMNMEHLLIGEEKEPQ</sequence>
<feature type="region of interest" description="Disordered" evidence="1">
    <location>
        <begin position="89"/>
        <end position="113"/>
    </location>
</feature>
<keyword evidence="3" id="KW-1185">Reference proteome</keyword>